<keyword evidence="1" id="KW-0812">Transmembrane</keyword>
<protein>
    <submittedName>
        <fullName evidence="3">GldG family protein</fullName>
    </submittedName>
</protein>
<dbReference type="Pfam" id="PF23357">
    <property type="entry name" value="DUF7088"/>
    <property type="match status" value="1"/>
</dbReference>
<evidence type="ECO:0000313" key="4">
    <source>
        <dbReference type="Proteomes" id="UP000823960"/>
    </source>
</evidence>
<proteinExistence type="predicted"/>
<gene>
    <name evidence="3" type="ORF">IAD28_03160</name>
</gene>
<keyword evidence="1" id="KW-1133">Transmembrane helix</keyword>
<evidence type="ECO:0000259" key="2">
    <source>
        <dbReference type="Pfam" id="PF23357"/>
    </source>
</evidence>
<reference evidence="3" key="1">
    <citation type="submission" date="2020-10" db="EMBL/GenBank/DDBJ databases">
        <authorList>
            <person name="Gilroy R."/>
        </authorList>
    </citation>
    <scope>NUCLEOTIDE SEQUENCE</scope>
    <source>
        <strain evidence="3">1370</strain>
    </source>
</reference>
<accession>A0A9D1NPX9</accession>
<feature type="transmembrane region" description="Helical" evidence="1">
    <location>
        <begin position="502"/>
        <end position="521"/>
    </location>
</feature>
<dbReference type="Proteomes" id="UP000823960">
    <property type="component" value="Unassembled WGS sequence"/>
</dbReference>
<dbReference type="AlphaFoldDB" id="A0A9D1NPX9"/>
<keyword evidence="1" id="KW-0472">Membrane</keyword>
<feature type="domain" description="DUF7088" evidence="2">
    <location>
        <begin position="64"/>
        <end position="157"/>
    </location>
</feature>
<sequence>MKIRNIASSGFSRKEKKELNKRHLKYGSLATGLTVMFVAAVVLVNIVATMLFERFPISLDLTGNSIYSVSEETKDYVSGLEVSIDITVMSTEDSYRGVSDYAVQCAELLKLYTQYNPRITVRYRDLLSNPDLVANYVNLTIAEGDIIVEPSGDHSRAKVITLADIINVPDDYVLSLEQGKKVYGGMYTHQVFDTQGLIASSNAEQALTSAIMAVSDANPITVCTLSYPGANESDVSGLTDLLDKNGYVITSLDIRSEEIPEDVDIIIIPAPKIDYTTAETEKISSWLTNGGELGRDLIYVASTEQGSTPNIDALLYRYGITVEPKIIYETDTNYYSNLATYTFQSLASESYQDDIGNPSLSVYVPDSRAISSRFALNDGYNTCETLVSSSMGAVLRDMYDSSDDWTAQDATERGSFASVVLGRYKALNQETHISRFTNVIAVGSDRMLQSTLMSAPQFNNGDFFLSLINELSGKTEGVTIVPKRIKASGVLVNDSLKNSLNLAFAVIIPAVVLAAGCFVWIRRRHR</sequence>
<evidence type="ECO:0000313" key="3">
    <source>
        <dbReference type="EMBL" id="HIV10680.1"/>
    </source>
</evidence>
<feature type="transmembrane region" description="Helical" evidence="1">
    <location>
        <begin position="26"/>
        <end position="52"/>
    </location>
</feature>
<evidence type="ECO:0000256" key="1">
    <source>
        <dbReference type="SAM" id="Phobius"/>
    </source>
</evidence>
<name>A0A9D1NPX9_9FIRM</name>
<dbReference type="InterPro" id="IPR055396">
    <property type="entry name" value="DUF7088"/>
</dbReference>
<organism evidence="3 4">
    <name type="scientific">Candidatus Faeciplasma avium</name>
    <dbReference type="NCBI Taxonomy" id="2840798"/>
    <lineage>
        <taxon>Bacteria</taxon>
        <taxon>Bacillati</taxon>
        <taxon>Bacillota</taxon>
        <taxon>Clostridia</taxon>
        <taxon>Eubacteriales</taxon>
        <taxon>Oscillospiraceae</taxon>
        <taxon>Oscillospiraceae incertae sedis</taxon>
        <taxon>Candidatus Faeciplasma</taxon>
    </lineage>
</organism>
<dbReference type="EMBL" id="DVOL01000042">
    <property type="protein sequence ID" value="HIV10680.1"/>
    <property type="molecule type" value="Genomic_DNA"/>
</dbReference>
<reference evidence="3" key="2">
    <citation type="journal article" date="2021" name="PeerJ">
        <title>Extensive microbial diversity within the chicken gut microbiome revealed by metagenomics and culture.</title>
        <authorList>
            <person name="Gilroy R."/>
            <person name="Ravi A."/>
            <person name="Getino M."/>
            <person name="Pursley I."/>
            <person name="Horton D.L."/>
            <person name="Alikhan N.F."/>
            <person name="Baker D."/>
            <person name="Gharbi K."/>
            <person name="Hall N."/>
            <person name="Watson M."/>
            <person name="Adriaenssens E.M."/>
            <person name="Foster-Nyarko E."/>
            <person name="Jarju S."/>
            <person name="Secka A."/>
            <person name="Antonio M."/>
            <person name="Oren A."/>
            <person name="Chaudhuri R.R."/>
            <person name="La Ragione R."/>
            <person name="Hildebrand F."/>
            <person name="Pallen M.J."/>
        </authorList>
    </citation>
    <scope>NUCLEOTIDE SEQUENCE</scope>
    <source>
        <strain evidence="3">1370</strain>
    </source>
</reference>
<comment type="caution">
    <text evidence="3">The sequence shown here is derived from an EMBL/GenBank/DDBJ whole genome shotgun (WGS) entry which is preliminary data.</text>
</comment>